<feature type="signal peptide" evidence="1">
    <location>
        <begin position="1"/>
        <end position="19"/>
    </location>
</feature>
<gene>
    <name evidence="2" type="ORF">G6047_06640</name>
</gene>
<dbReference type="EMBL" id="JAAMPU010000102">
    <property type="protein sequence ID" value="NMH27703.1"/>
    <property type="molecule type" value="Genomic_DNA"/>
</dbReference>
<sequence>MRRLTTLLFAISLFASSCGSGLSSMKPTGSVIENTYFSNPETDYVYRTSIEIYGHDLGGILIIKKTSQGTHRLVLTTDFGNKLIDATMTNGVLTVNSIVEEFDRKLLIRTLEKDFSVILRDSFPIYSSDATDVQHFSIIGDESYEIIKGLHGIEKIVRSKRKPKAEYTFKAENDIFAHEIHIRHFDLKLEMDLKSLKPTEK</sequence>
<organism evidence="2 3">
    <name type="scientific">Flavobacterium silvaticum</name>
    <dbReference type="NCBI Taxonomy" id="1852020"/>
    <lineage>
        <taxon>Bacteria</taxon>
        <taxon>Pseudomonadati</taxon>
        <taxon>Bacteroidota</taxon>
        <taxon>Flavobacteriia</taxon>
        <taxon>Flavobacteriales</taxon>
        <taxon>Flavobacteriaceae</taxon>
        <taxon>Flavobacterium</taxon>
    </lineage>
</organism>
<dbReference type="PROSITE" id="PS51257">
    <property type="entry name" value="PROKAR_LIPOPROTEIN"/>
    <property type="match status" value="1"/>
</dbReference>
<comment type="caution">
    <text evidence="2">The sequence shown here is derived from an EMBL/GenBank/DDBJ whole genome shotgun (WGS) entry which is preliminary data.</text>
</comment>
<proteinExistence type="predicted"/>
<dbReference type="RefSeq" id="WP_169526705.1">
    <property type="nucleotide sequence ID" value="NZ_JAAMPU010000102.1"/>
</dbReference>
<evidence type="ECO:0008006" key="4">
    <source>
        <dbReference type="Google" id="ProtNLM"/>
    </source>
</evidence>
<protein>
    <recommendedName>
        <fullName evidence="4">DUF4292 domain-containing protein</fullName>
    </recommendedName>
</protein>
<keyword evidence="1" id="KW-0732">Signal</keyword>
<feature type="chain" id="PRO_5037007268" description="DUF4292 domain-containing protein" evidence="1">
    <location>
        <begin position="20"/>
        <end position="201"/>
    </location>
</feature>
<evidence type="ECO:0000313" key="2">
    <source>
        <dbReference type="EMBL" id="NMH27703.1"/>
    </source>
</evidence>
<evidence type="ECO:0000313" key="3">
    <source>
        <dbReference type="Proteomes" id="UP000712080"/>
    </source>
</evidence>
<dbReference type="Proteomes" id="UP000712080">
    <property type="component" value="Unassembled WGS sequence"/>
</dbReference>
<evidence type="ECO:0000256" key="1">
    <source>
        <dbReference type="SAM" id="SignalP"/>
    </source>
</evidence>
<accession>A0A972JI11</accession>
<name>A0A972JI11_9FLAO</name>
<keyword evidence="3" id="KW-1185">Reference proteome</keyword>
<reference evidence="2" key="1">
    <citation type="submission" date="2020-02" db="EMBL/GenBank/DDBJ databases">
        <title>Flavobacterium sp. genome.</title>
        <authorList>
            <person name="Jung H.S."/>
            <person name="Baek J.H."/>
            <person name="Jeon C.O."/>
        </authorList>
    </citation>
    <scope>NUCLEOTIDE SEQUENCE</scope>
    <source>
        <strain evidence="2">SE-s28</strain>
    </source>
</reference>
<dbReference type="AlphaFoldDB" id="A0A972JI11"/>